<feature type="domain" description="Protein kinase" evidence="5">
    <location>
        <begin position="26"/>
        <end position="304"/>
    </location>
</feature>
<evidence type="ECO:0000313" key="7">
    <source>
        <dbReference type="Proteomes" id="UP001342314"/>
    </source>
</evidence>
<feature type="compositionally biased region" description="Pro residues" evidence="4">
    <location>
        <begin position="524"/>
        <end position="534"/>
    </location>
</feature>
<feature type="region of interest" description="Disordered" evidence="4">
    <location>
        <begin position="307"/>
        <end position="332"/>
    </location>
</feature>
<feature type="compositionally biased region" description="Polar residues" evidence="4">
    <location>
        <begin position="628"/>
        <end position="642"/>
    </location>
</feature>
<evidence type="ECO:0000313" key="6">
    <source>
        <dbReference type="EMBL" id="GJN94320.1"/>
    </source>
</evidence>
<name>A0AAV5GXX5_9BASI</name>
<dbReference type="PROSITE" id="PS50011">
    <property type="entry name" value="PROTEIN_KINASE_DOM"/>
    <property type="match status" value="1"/>
</dbReference>
<feature type="compositionally biased region" description="Basic and acidic residues" evidence="4">
    <location>
        <begin position="307"/>
        <end position="328"/>
    </location>
</feature>
<feature type="region of interest" description="Disordered" evidence="4">
    <location>
        <begin position="728"/>
        <end position="883"/>
    </location>
</feature>
<dbReference type="GO" id="GO:0004674">
    <property type="term" value="F:protein serine/threonine kinase activity"/>
    <property type="evidence" value="ECO:0007669"/>
    <property type="project" value="TreeGrafter"/>
</dbReference>
<feature type="compositionally biased region" description="Pro residues" evidence="4">
    <location>
        <begin position="408"/>
        <end position="417"/>
    </location>
</feature>
<dbReference type="PANTHER" id="PTHR24346:SF30">
    <property type="entry name" value="MATERNAL EMBRYONIC LEUCINE ZIPPER KINASE"/>
    <property type="match status" value="1"/>
</dbReference>
<dbReference type="SMART" id="SM00220">
    <property type="entry name" value="S_TKc"/>
    <property type="match status" value="1"/>
</dbReference>
<dbReference type="Pfam" id="PF00069">
    <property type="entry name" value="Pkinase"/>
    <property type="match status" value="1"/>
</dbReference>
<keyword evidence="1 3" id="KW-0547">Nucleotide-binding</keyword>
<feature type="region of interest" description="Disordered" evidence="4">
    <location>
        <begin position="524"/>
        <end position="549"/>
    </location>
</feature>
<evidence type="ECO:0000256" key="2">
    <source>
        <dbReference type="ARBA" id="ARBA00022840"/>
    </source>
</evidence>
<feature type="region of interest" description="Disordered" evidence="4">
    <location>
        <begin position="590"/>
        <end position="665"/>
    </location>
</feature>
<protein>
    <recommendedName>
        <fullName evidence="5">Protein kinase domain-containing protein</fullName>
    </recommendedName>
</protein>
<dbReference type="PROSITE" id="PS00108">
    <property type="entry name" value="PROTEIN_KINASE_ST"/>
    <property type="match status" value="1"/>
</dbReference>
<evidence type="ECO:0000259" key="5">
    <source>
        <dbReference type="PROSITE" id="PS50011"/>
    </source>
</evidence>
<evidence type="ECO:0000256" key="3">
    <source>
        <dbReference type="PROSITE-ProRule" id="PRU10141"/>
    </source>
</evidence>
<dbReference type="Proteomes" id="UP001342314">
    <property type="component" value="Unassembled WGS sequence"/>
</dbReference>
<feature type="compositionally biased region" description="Low complexity" evidence="4">
    <location>
        <begin position="750"/>
        <end position="764"/>
    </location>
</feature>
<dbReference type="InterPro" id="IPR011009">
    <property type="entry name" value="Kinase-like_dom_sf"/>
</dbReference>
<dbReference type="SUPFAM" id="SSF56112">
    <property type="entry name" value="Protein kinase-like (PK-like)"/>
    <property type="match status" value="1"/>
</dbReference>
<accession>A0AAV5GXX5</accession>
<feature type="compositionally biased region" description="Low complexity" evidence="4">
    <location>
        <begin position="535"/>
        <end position="549"/>
    </location>
</feature>
<proteinExistence type="predicted"/>
<feature type="compositionally biased region" description="Low complexity" evidence="4">
    <location>
        <begin position="783"/>
        <end position="797"/>
    </location>
</feature>
<dbReference type="InterPro" id="IPR000719">
    <property type="entry name" value="Prot_kinase_dom"/>
</dbReference>
<feature type="compositionally biased region" description="Basic and acidic residues" evidence="4">
    <location>
        <begin position="771"/>
        <end position="782"/>
    </location>
</feature>
<dbReference type="PROSITE" id="PS00107">
    <property type="entry name" value="PROTEIN_KINASE_ATP"/>
    <property type="match status" value="1"/>
</dbReference>
<feature type="region of interest" description="Disordered" evidence="4">
    <location>
        <begin position="365"/>
        <end position="444"/>
    </location>
</feature>
<dbReference type="InterPro" id="IPR008271">
    <property type="entry name" value="Ser/Thr_kinase_AS"/>
</dbReference>
<keyword evidence="7" id="KW-1185">Reference proteome</keyword>
<reference evidence="6 7" key="1">
    <citation type="submission" date="2021-12" db="EMBL/GenBank/DDBJ databases">
        <title>High titer production of polyol ester of fatty acids by Rhodotorula paludigena BS15 towards product separation-free biomass refinery.</title>
        <authorList>
            <person name="Mano J."/>
            <person name="Ono H."/>
            <person name="Tanaka T."/>
            <person name="Naito K."/>
            <person name="Sushida H."/>
            <person name="Ike M."/>
            <person name="Tokuyasu K."/>
            <person name="Kitaoka M."/>
        </authorList>
    </citation>
    <scope>NUCLEOTIDE SEQUENCE [LARGE SCALE GENOMIC DNA]</scope>
    <source>
        <strain evidence="6 7">BS15</strain>
    </source>
</reference>
<evidence type="ECO:0000256" key="1">
    <source>
        <dbReference type="ARBA" id="ARBA00022741"/>
    </source>
</evidence>
<sequence>MGTYSWHNEDDENGASPLRGVEDTIRFQRVSLGKGKFSEVLLVRKAGTEYALKHTALHPHHELISSRLLREPAILAQLLPHRNLVKVFETIRTPGHFYLVEESLASFVTLEDLVSSSPDGVLSVDQAWALLEQLASVVRSLHEPLRVCHRDIKPENILIRIIPPSASSPPSTPPTLLLKLLDFGLATHFSASEAKLTTCCGSPAYHSPELWRGLRDRAGAVRYHGPEIDVWCVGLTILRCLTPSKYPLGIGHTTFQALADKVVDALLTVRDAPIRQVLAGFLHLDGRKRMRAFDRFCDVLPDRLRERAEREGRKVTEPKPEREKKDFKTTSFLPGPLQHHLELYLDAEASGEGPQLHAAVAEDGFNPEQQQLKVPPRRTSRSVSSARTIKVDDPVVSPTTVLATGLPRPAPDSPPTSPSAASSRPWPTTSARRSSSLYDAGRDSPASFTSSSLDLLSLDHPTVPPPIEIGLLNPDNEPIRRAVSYIKYALRCRGILYHVQEGSPSPTSSRGSFASPASIPPSLPPTPYILPPSIPSTASPSSFPFPNSSPSTTLADESYVCYLQCVVALPPSPSPTASPVSAATARLRAALDPQNPSRSPRSPLATSTSTSPRRPRLGPRAHTDLGATLQQYRSASTPPQQARRQHAHADSTGAGRDKKGKASAAPNKVDALTFFLSIRKVDEGDEAFDLRGRRRTSAGTDEGGARSRIVLTLSDDRAVPFVREALAARDSPVASATASASEDSEGPVRGRGAARFASGKAAAGQSARNSGSRDARARREARVSVSRGRTSSRLGRTQLDADEGKRPVLGLGMRMGPPASASEKGESPGTGSDEGSERRSSGFWDFNFAGLMRRMVGTGTQEGAEEEDGGRSPRRRTKSAMRS</sequence>
<dbReference type="PANTHER" id="PTHR24346">
    <property type="entry name" value="MAP/MICROTUBULE AFFINITY-REGULATING KINASE"/>
    <property type="match status" value="1"/>
</dbReference>
<feature type="compositionally biased region" description="Basic residues" evidence="4">
    <location>
        <begin position="872"/>
        <end position="883"/>
    </location>
</feature>
<dbReference type="Gene3D" id="1.10.510.10">
    <property type="entry name" value="Transferase(Phosphotransferase) domain 1"/>
    <property type="match status" value="1"/>
</dbReference>
<dbReference type="GO" id="GO:0005737">
    <property type="term" value="C:cytoplasm"/>
    <property type="evidence" value="ECO:0007669"/>
    <property type="project" value="TreeGrafter"/>
</dbReference>
<keyword evidence="2 3" id="KW-0067">ATP-binding</keyword>
<comment type="caution">
    <text evidence="6">The sequence shown here is derived from an EMBL/GenBank/DDBJ whole genome shotgun (WGS) entry which is preliminary data.</text>
</comment>
<dbReference type="EMBL" id="BQKY01000017">
    <property type="protein sequence ID" value="GJN94320.1"/>
    <property type="molecule type" value="Genomic_DNA"/>
</dbReference>
<dbReference type="AlphaFoldDB" id="A0AAV5GXX5"/>
<dbReference type="GO" id="GO:0035556">
    <property type="term" value="P:intracellular signal transduction"/>
    <property type="evidence" value="ECO:0007669"/>
    <property type="project" value="TreeGrafter"/>
</dbReference>
<feature type="compositionally biased region" description="Polar residues" evidence="4">
    <location>
        <begin position="594"/>
        <end position="612"/>
    </location>
</feature>
<gene>
    <name evidence="6" type="ORF">Rhopal_007394-T1</name>
</gene>
<organism evidence="6 7">
    <name type="scientific">Rhodotorula paludigena</name>
    <dbReference type="NCBI Taxonomy" id="86838"/>
    <lineage>
        <taxon>Eukaryota</taxon>
        <taxon>Fungi</taxon>
        <taxon>Dikarya</taxon>
        <taxon>Basidiomycota</taxon>
        <taxon>Pucciniomycotina</taxon>
        <taxon>Microbotryomycetes</taxon>
        <taxon>Sporidiobolales</taxon>
        <taxon>Sporidiobolaceae</taxon>
        <taxon>Rhodotorula</taxon>
    </lineage>
</organism>
<dbReference type="GO" id="GO:0005524">
    <property type="term" value="F:ATP binding"/>
    <property type="evidence" value="ECO:0007669"/>
    <property type="project" value="UniProtKB-UniRule"/>
</dbReference>
<feature type="binding site" evidence="3">
    <location>
        <position position="53"/>
    </location>
    <ligand>
        <name>ATP</name>
        <dbReference type="ChEBI" id="CHEBI:30616"/>
    </ligand>
</feature>
<feature type="compositionally biased region" description="Low complexity" evidence="4">
    <location>
        <begin position="418"/>
        <end position="431"/>
    </location>
</feature>
<dbReference type="InterPro" id="IPR017441">
    <property type="entry name" value="Protein_kinase_ATP_BS"/>
</dbReference>
<evidence type="ECO:0000256" key="4">
    <source>
        <dbReference type="SAM" id="MobiDB-lite"/>
    </source>
</evidence>